<dbReference type="OrthoDB" id="1211981at2759"/>
<keyword evidence="3" id="KW-1185">Reference proteome</keyword>
<organism evidence="2 3">
    <name type="scientific">Manihot esculenta</name>
    <name type="common">Cassava</name>
    <name type="synonym">Jatropha manihot</name>
    <dbReference type="NCBI Taxonomy" id="3983"/>
    <lineage>
        <taxon>Eukaryota</taxon>
        <taxon>Viridiplantae</taxon>
        <taxon>Streptophyta</taxon>
        <taxon>Embryophyta</taxon>
        <taxon>Tracheophyta</taxon>
        <taxon>Spermatophyta</taxon>
        <taxon>Magnoliopsida</taxon>
        <taxon>eudicotyledons</taxon>
        <taxon>Gunneridae</taxon>
        <taxon>Pentapetalae</taxon>
        <taxon>rosids</taxon>
        <taxon>fabids</taxon>
        <taxon>Malpighiales</taxon>
        <taxon>Euphorbiaceae</taxon>
        <taxon>Crotonoideae</taxon>
        <taxon>Manihoteae</taxon>
        <taxon>Manihot</taxon>
    </lineage>
</organism>
<dbReference type="PANTHER" id="PTHR34661:SF1">
    <property type="entry name" value="INCREASED DNA METHYLATION 3"/>
    <property type="match status" value="1"/>
</dbReference>
<dbReference type="CDD" id="cd06464">
    <property type="entry name" value="ACD_sHsps-like"/>
    <property type="match status" value="1"/>
</dbReference>
<feature type="compositionally biased region" description="Polar residues" evidence="1">
    <location>
        <begin position="252"/>
        <end position="262"/>
    </location>
</feature>
<dbReference type="EMBL" id="CM004391">
    <property type="protein sequence ID" value="OAY50331.1"/>
    <property type="molecule type" value="Genomic_DNA"/>
</dbReference>
<protein>
    <recommendedName>
        <fullName evidence="4">SHSP domain-containing protein</fullName>
    </recommendedName>
</protein>
<evidence type="ECO:0008006" key="4">
    <source>
        <dbReference type="Google" id="ProtNLM"/>
    </source>
</evidence>
<dbReference type="Gramene" id="Manes.05G127400.5.v8.1">
    <property type="protein sequence ID" value="Manes.05G127400.5.v8.1.CDS"/>
    <property type="gene ID" value="Manes.05G127400.v8.1"/>
</dbReference>
<evidence type="ECO:0000256" key="1">
    <source>
        <dbReference type="SAM" id="MobiDB-lite"/>
    </source>
</evidence>
<dbReference type="Gramene" id="Manes.05G127400.7.v8.1">
    <property type="protein sequence ID" value="Manes.05G127400.7.v8.1.CDS"/>
    <property type="gene ID" value="Manes.05G127400.v8.1"/>
</dbReference>
<evidence type="ECO:0000313" key="2">
    <source>
        <dbReference type="EMBL" id="OAY50330.1"/>
    </source>
</evidence>
<dbReference type="Gramene" id="Manes.05G127400.1.v8.1">
    <property type="protein sequence ID" value="Manes.05G127400.1.v8.1.CDS"/>
    <property type="gene ID" value="Manes.05G127400.v8.1"/>
</dbReference>
<dbReference type="AlphaFoldDB" id="A0A251KWD6"/>
<dbReference type="GO" id="GO:0005634">
    <property type="term" value="C:nucleus"/>
    <property type="evidence" value="ECO:0000318"/>
    <property type="project" value="GO_Central"/>
</dbReference>
<dbReference type="STRING" id="3983.A0A251KWD6"/>
<name>A0A251KWD6_MANES</name>
<feature type="region of interest" description="Disordered" evidence="1">
    <location>
        <begin position="231"/>
        <end position="262"/>
    </location>
</feature>
<reference evidence="2 3" key="1">
    <citation type="submission" date="2016-02" db="EMBL/GenBank/DDBJ databases">
        <title>WGS assembly of Manihot esculenta.</title>
        <authorList>
            <person name="Bredeson J.V."/>
            <person name="Prochnik S.E."/>
            <person name="Lyons J.B."/>
            <person name="Schmutz J."/>
            <person name="Grimwood J."/>
            <person name="Vrebalov J."/>
            <person name="Bart R.S."/>
            <person name="Amuge T."/>
            <person name="Ferguson M.E."/>
            <person name="Green R."/>
            <person name="Putnam N."/>
            <person name="Stites J."/>
            <person name="Rounsley S."/>
            <person name="Rokhsar D.S."/>
        </authorList>
    </citation>
    <scope>NUCLEOTIDE SEQUENCE [LARGE SCALE GENOMIC DNA]</scope>
    <source>
        <strain evidence="3">cv. AM560-2</strain>
        <tissue evidence="2">Leaf</tissue>
    </source>
</reference>
<dbReference type="Gramene" id="Manes.05G127400.2.v8.1">
    <property type="protein sequence ID" value="Manes.05G127400.2.v8.1.CDS"/>
    <property type="gene ID" value="Manes.05G127400.v8.1"/>
</dbReference>
<dbReference type="Gramene" id="Manes.05G127400.6.v8.1">
    <property type="protein sequence ID" value="Manes.05G127400.6.v8.1.CDS"/>
    <property type="gene ID" value="Manes.05G127400.v8.1"/>
</dbReference>
<dbReference type="PANTHER" id="PTHR34661">
    <property type="entry name" value="INCREASED DNA METHYLATION 3"/>
    <property type="match status" value="1"/>
</dbReference>
<dbReference type="Proteomes" id="UP000091857">
    <property type="component" value="Chromosome 5"/>
</dbReference>
<gene>
    <name evidence="2" type="ORF">MANES_05G127400</name>
</gene>
<evidence type="ECO:0000313" key="3">
    <source>
        <dbReference type="Proteomes" id="UP000091857"/>
    </source>
</evidence>
<dbReference type="InterPro" id="IPR039321">
    <property type="entry name" value="IDM2/3-like"/>
</dbReference>
<accession>A0A251KWD6</accession>
<dbReference type="Gramene" id="Manes.05G127400.8.v8.1">
    <property type="protein sequence ID" value="Manes.05G127400.8.v8.1.CDS"/>
    <property type="gene ID" value="Manes.05G127400.v8.1"/>
</dbReference>
<dbReference type="FunFam" id="2.60.40.790:FF:000049">
    <property type="entry name" value="Increased DNA methylation 3"/>
    <property type="match status" value="1"/>
</dbReference>
<dbReference type="OMA" id="DLHEQIW"/>
<dbReference type="EMBL" id="CM004391">
    <property type="protein sequence ID" value="OAY50330.1"/>
    <property type="molecule type" value="Genomic_DNA"/>
</dbReference>
<proteinExistence type="predicted"/>
<sequence length="398" mass="44562">MDIEGTNTPFRCSDWASFDDQHFLLNFIMSTYLGPDVYSDNPRCSAFQRLAKRLPPYTSNNLGPSFLSISQLESLYYYVLRNANPLLVLKPNMFYVYLKGSLQLPSSGAPEDHRQFTSFFPLNLHGHKRYSGNYEIVKGIVLIDDPLTSSMKEEDLERFRHLSGLEDLRIDARKCLSYQHGHLKGGEETESTCLKHSDKEIGETISNGKDKSSAMFGQKYRRRRCCSDLVPVSALPSDPSKPEQHNDESASEGPSNLDGSATSPVITLPKFKDCISDESIVLTGAARNERVGPQVGLVDIGISKAAYFFQVALPGVRRDFCEFSCEIESSGRVLIQGSLSGGKTIRKRSRVFQMKYQQMCPPGPFTISFSLPGPVDPRLFSPNFRTDGIFEAVIIRHK</sequence>